<gene>
    <name evidence="13" type="ORF">P879_04765</name>
</gene>
<dbReference type="GO" id="GO:0005634">
    <property type="term" value="C:nucleus"/>
    <property type="evidence" value="ECO:0007669"/>
    <property type="project" value="UniProtKB-SubCell"/>
</dbReference>
<dbReference type="EMBL" id="JTDF01000967">
    <property type="protein sequence ID" value="KAF8570691.1"/>
    <property type="molecule type" value="Genomic_DNA"/>
</dbReference>
<keyword evidence="7 9" id="KW-0539">Nucleus</keyword>
<feature type="region of interest" description="Disordered" evidence="11">
    <location>
        <begin position="1"/>
        <end position="21"/>
    </location>
</feature>
<dbReference type="SMART" id="SM00389">
    <property type="entry name" value="HOX"/>
    <property type="match status" value="1"/>
</dbReference>
<evidence type="ECO:0000256" key="11">
    <source>
        <dbReference type="SAM" id="MobiDB-lite"/>
    </source>
</evidence>
<feature type="compositionally biased region" description="Basic and acidic residues" evidence="11">
    <location>
        <begin position="444"/>
        <end position="458"/>
    </location>
</feature>
<organism evidence="13 14">
    <name type="scientific">Paragonimus westermani</name>
    <dbReference type="NCBI Taxonomy" id="34504"/>
    <lineage>
        <taxon>Eukaryota</taxon>
        <taxon>Metazoa</taxon>
        <taxon>Spiralia</taxon>
        <taxon>Lophotrochozoa</taxon>
        <taxon>Platyhelminthes</taxon>
        <taxon>Trematoda</taxon>
        <taxon>Digenea</taxon>
        <taxon>Plagiorchiida</taxon>
        <taxon>Troglotremata</taxon>
        <taxon>Troglotrematidae</taxon>
        <taxon>Paragonimus</taxon>
    </lineage>
</organism>
<comment type="subcellular location">
    <subcellularLocation>
        <location evidence="1 9 10">Nucleus</location>
    </subcellularLocation>
</comment>
<evidence type="ECO:0000256" key="1">
    <source>
        <dbReference type="ARBA" id="ARBA00004123"/>
    </source>
</evidence>
<dbReference type="InterPro" id="IPR001356">
    <property type="entry name" value="HD"/>
</dbReference>
<evidence type="ECO:0000256" key="2">
    <source>
        <dbReference type="ARBA" id="ARBA00022473"/>
    </source>
</evidence>
<dbReference type="InterPro" id="IPR009057">
    <property type="entry name" value="Homeodomain-like_sf"/>
</dbReference>
<dbReference type="InterPro" id="IPR020479">
    <property type="entry name" value="HD_metazoa"/>
</dbReference>
<evidence type="ECO:0000256" key="10">
    <source>
        <dbReference type="RuleBase" id="RU000682"/>
    </source>
</evidence>
<feature type="DNA-binding region" description="Homeobox" evidence="9">
    <location>
        <begin position="552"/>
        <end position="611"/>
    </location>
</feature>
<proteinExistence type="inferred from homology"/>
<accession>A0A8T0DVN7</accession>
<evidence type="ECO:0000256" key="9">
    <source>
        <dbReference type="PROSITE-ProRule" id="PRU00108"/>
    </source>
</evidence>
<dbReference type="OrthoDB" id="6159439at2759"/>
<feature type="compositionally biased region" description="Polar residues" evidence="11">
    <location>
        <begin position="233"/>
        <end position="246"/>
    </location>
</feature>
<evidence type="ECO:0000256" key="8">
    <source>
        <dbReference type="ARBA" id="ARBA00038165"/>
    </source>
</evidence>
<dbReference type="CDD" id="cd00086">
    <property type="entry name" value="homeodomain"/>
    <property type="match status" value="1"/>
</dbReference>
<dbReference type="GO" id="GO:0000977">
    <property type="term" value="F:RNA polymerase II transcription regulatory region sequence-specific DNA binding"/>
    <property type="evidence" value="ECO:0007669"/>
    <property type="project" value="TreeGrafter"/>
</dbReference>
<sequence>MWSASCESTGKDTHIHSRKGKRHSQTKMIAWDWQHINTPGYFDAQKAASKMTRNLTSFPPVAIVGCTASVLRTPSIYDFSLNREAIPSILDNLTTSAALEPDVVRPATATTQMKNACHAMLTEATSLTLLPARSLETRQGFSITSILDVNQEQIVERSSTLATDRYVYANQAESVIAKIHKRHTVSADTEHKTAVEYIPSIKMNCVSSASTEMTSSPLDSPIRKSASRFGIPQHTNISPDTSVSTSDSRKSMEYSSGSSLMEFIKQTPAWWLGHQQSSVAGSSLAADMMNSSGEKADRMKHLLGVTSLILRRMSPHQNPFHELSANGTQAMDCEPYTQQFCQLLNSELLRRLPADSINSGGLTFQSPTMESGAVLDKRGSCGSVSIPIWHPKWKPQEKSTNQCPLGAGQNVMFCDFGKSNQEHASWTENEVHRSQPNRPWQHSFDWESKHDTGKKQSMDEVDGPAVRIRPKSDDGCSTARQTQETENMDDDLEHEDAHGRTPHTSWHSTEYEQEPEATLSPSDGGPTDCYESASAKGGHVTNTNSLHLTRRKKKTRTVFSRNQVHQLETTFNLKRYLSSSERVVLAKALQLTETQVKIWFQNRRNKWKRQVVTEFDTPTLTTTNAGLASRPGNFCSIPHSQSTGAHALRAPFSYDSTATFQSSNSFGILPQGSQPPLAPHIWTSRACGPPLVSPLSAVPIHLSALTNHPQWPAGTCKQELDLSAIASNGSNNCNKWEVNSKLGSIDLSSRSIPLAPTVISSSENAFNSSPPGLLVEHQPLSQLSKLTNEPLFPSSMTADHQLPCLASSDILAPFFSNMPSKRPGDYVDSSIFLTALNATAVAMMSKLSVANTQRDTAALQQTTKVNGTCAMSLDREATARE</sequence>
<keyword evidence="5 9" id="KW-0371">Homeobox</keyword>
<evidence type="ECO:0000259" key="12">
    <source>
        <dbReference type="PROSITE" id="PS50071"/>
    </source>
</evidence>
<dbReference type="PROSITE" id="PS00027">
    <property type="entry name" value="HOMEOBOX_1"/>
    <property type="match status" value="1"/>
</dbReference>
<dbReference type="PANTHER" id="PTHR46110">
    <property type="entry name" value="HOMEOBOX PROTEIN HMX"/>
    <property type="match status" value="1"/>
</dbReference>
<keyword evidence="3" id="KW-0805">Transcription regulation</keyword>
<dbReference type="PANTHER" id="PTHR46110:SF3">
    <property type="entry name" value="HOMEOBOX PROTEIN HMX"/>
    <property type="match status" value="1"/>
</dbReference>
<dbReference type="GO" id="GO:0000981">
    <property type="term" value="F:DNA-binding transcription factor activity, RNA polymerase II-specific"/>
    <property type="evidence" value="ECO:0007669"/>
    <property type="project" value="InterPro"/>
</dbReference>
<reference evidence="13 14" key="1">
    <citation type="submission" date="2019-07" db="EMBL/GenBank/DDBJ databases">
        <title>Annotation for the trematode Paragonimus westermani.</title>
        <authorList>
            <person name="Choi Y.-J."/>
        </authorList>
    </citation>
    <scope>NUCLEOTIDE SEQUENCE [LARGE SCALE GENOMIC DNA]</scope>
    <source>
        <strain evidence="13">180907_Pwestermani</strain>
    </source>
</reference>
<evidence type="ECO:0000256" key="6">
    <source>
        <dbReference type="ARBA" id="ARBA00023163"/>
    </source>
</evidence>
<evidence type="ECO:0000256" key="5">
    <source>
        <dbReference type="ARBA" id="ARBA00023155"/>
    </source>
</evidence>
<dbReference type="PROSITE" id="PS50071">
    <property type="entry name" value="HOMEOBOX_2"/>
    <property type="match status" value="1"/>
</dbReference>
<dbReference type="Proteomes" id="UP000699462">
    <property type="component" value="Unassembled WGS sequence"/>
</dbReference>
<dbReference type="FunFam" id="1.10.10.60:FF:000053">
    <property type="entry name" value="H6 family homeobox 2"/>
    <property type="match status" value="1"/>
</dbReference>
<feature type="region of interest" description="Disordered" evidence="11">
    <location>
        <begin position="425"/>
        <end position="553"/>
    </location>
</feature>
<dbReference type="SUPFAM" id="SSF46689">
    <property type="entry name" value="Homeodomain-like"/>
    <property type="match status" value="1"/>
</dbReference>
<keyword evidence="6" id="KW-0804">Transcription</keyword>
<comment type="caution">
    <text evidence="13">The sequence shown here is derived from an EMBL/GenBank/DDBJ whole genome shotgun (WGS) entry which is preliminary data.</text>
</comment>
<evidence type="ECO:0000313" key="13">
    <source>
        <dbReference type="EMBL" id="KAF8570691.1"/>
    </source>
</evidence>
<dbReference type="AlphaFoldDB" id="A0A8T0DVN7"/>
<name>A0A8T0DVN7_9TREM</name>
<comment type="similarity">
    <text evidence="8">Belongs to the HMX homeobox family.</text>
</comment>
<feature type="domain" description="Homeobox" evidence="12">
    <location>
        <begin position="550"/>
        <end position="610"/>
    </location>
</feature>
<dbReference type="Pfam" id="PF00046">
    <property type="entry name" value="Homeodomain"/>
    <property type="match status" value="1"/>
</dbReference>
<evidence type="ECO:0000313" key="14">
    <source>
        <dbReference type="Proteomes" id="UP000699462"/>
    </source>
</evidence>
<evidence type="ECO:0000256" key="7">
    <source>
        <dbReference type="ARBA" id="ARBA00023242"/>
    </source>
</evidence>
<feature type="region of interest" description="Disordered" evidence="11">
    <location>
        <begin position="212"/>
        <end position="251"/>
    </location>
</feature>
<dbReference type="InterPro" id="IPR017970">
    <property type="entry name" value="Homeobox_CS"/>
</dbReference>
<dbReference type="PRINTS" id="PR00024">
    <property type="entry name" value="HOMEOBOX"/>
</dbReference>
<keyword evidence="4 9" id="KW-0238">DNA-binding</keyword>
<dbReference type="Gene3D" id="1.10.10.60">
    <property type="entry name" value="Homeodomain-like"/>
    <property type="match status" value="1"/>
</dbReference>
<keyword evidence="2" id="KW-0217">Developmental protein</keyword>
<evidence type="ECO:0000256" key="4">
    <source>
        <dbReference type="ARBA" id="ARBA00023125"/>
    </source>
</evidence>
<protein>
    <recommendedName>
        <fullName evidence="12">Homeobox domain-containing protein</fullName>
    </recommendedName>
</protein>
<keyword evidence="14" id="KW-1185">Reference proteome</keyword>
<evidence type="ECO:0000256" key="3">
    <source>
        <dbReference type="ARBA" id="ARBA00023015"/>
    </source>
</evidence>
<feature type="compositionally biased region" description="Polar residues" evidence="11">
    <location>
        <begin position="425"/>
        <end position="440"/>
    </location>
</feature>
<dbReference type="InterPro" id="IPR051300">
    <property type="entry name" value="HMX_Homeobox_TF"/>
</dbReference>